<keyword evidence="4" id="KW-1185">Reference proteome</keyword>
<feature type="transmembrane region" description="Helical" evidence="1">
    <location>
        <begin position="12"/>
        <end position="32"/>
    </location>
</feature>
<dbReference type="Pfam" id="PF20142">
    <property type="entry name" value="Scaffold"/>
    <property type="match status" value="1"/>
</dbReference>
<keyword evidence="1" id="KW-0472">Membrane</keyword>
<proteinExistence type="predicted"/>
<protein>
    <recommendedName>
        <fullName evidence="2">L,D-transpeptidase scaffold domain-containing protein</fullName>
    </recommendedName>
</protein>
<dbReference type="InterPro" id="IPR052905">
    <property type="entry name" value="LD-transpeptidase_YkuD-like"/>
</dbReference>
<evidence type="ECO:0000313" key="3">
    <source>
        <dbReference type="EMBL" id="MBD1393027.1"/>
    </source>
</evidence>
<evidence type="ECO:0000313" key="4">
    <source>
        <dbReference type="Proteomes" id="UP000619078"/>
    </source>
</evidence>
<evidence type="ECO:0000259" key="2">
    <source>
        <dbReference type="Pfam" id="PF20142"/>
    </source>
</evidence>
<dbReference type="PANTHER" id="PTHR41533:SF2">
    <property type="entry name" value="BLR7131 PROTEIN"/>
    <property type="match status" value="1"/>
</dbReference>
<organism evidence="3 4">
    <name type="scientific">Mucilaginibacter glaciei</name>
    <dbReference type="NCBI Taxonomy" id="2772109"/>
    <lineage>
        <taxon>Bacteria</taxon>
        <taxon>Pseudomonadati</taxon>
        <taxon>Bacteroidota</taxon>
        <taxon>Sphingobacteriia</taxon>
        <taxon>Sphingobacteriales</taxon>
        <taxon>Sphingobacteriaceae</taxon>
        <taxon>Mucilaginibacter</taxon>
    </lineage>
</organism>
<sequence>MQKPIQLIPCCKVFAQVSVIIGVIFLILALTVNANAANSNRDTSISASLKTQLADRPFLNYPRSVERFYKDTRYQLAWIAPDTVKTHAWDAMLLLDCALHYGLSPTDFHPRELLYERLNAMTTKHEKVGNQQKAAYDILLTDAMITMINNLHFGKLNPVYTADVLDKGNAGDCRSADVLITCLKQKDFMTAIENTQPVSKAYLSLQRHMRLITGQQALDCYETPPEDIQIIAINMERLRWINRADTVYISIDIPSYTLKFHQKDTTYQFKAMVGKPETPTALVQSNITAIIKDRVGITFKLSGNSLAMAGVSPRTVISKQALRALSDGTIQIPEAPRLAALILKNNRANLTAGELGRQGIPKQMRAYTLKKPIPVRVTYLTCAIGDWGLIRYKDVYELDQRLTNAFYQVPEMIARRSNTKYRK</sequence>
<dbReference type="EMBL" id="JACWMX010000003">
    <property type="protein sequence ID" value="MBD1393027.1"/>
    <property type="molecule type" value="Genomic_DNA"/>
</dbReference>
<dbReference type="AlphaFoldDB" id="A0A926S1P4"/>
<accession>A0A926S1P4</accession>
<reference evidence="3" key="1">
    <citation type="submission" date="2020-09" db="EMBL/GenBank/DDBJ databases">
        <title>Novel species of Mucilaginibacter isolated from a glacier on the Tibetan Plateau.</title>
        <authorList>
            <person name="Liu Q."/>
            <person name="Xin Y.-H."/>
        </authorList>
    </citation>
    <scope>NUCLEOTIDE SEQUENCE</scope>
    <source>
        <strain evidence="3">ZB1P21</strain>
    </source>
</reference>
<dbReference type="RefSeq" id="WP_191162533.1">
    <property type="nucleotide sequence ID" value="NZ_JACWMX010000003.1"/>
</dbReference>
<gene>
    <name evidence="3" type="ORF">IDJ76_07955</name>
</gene>
<keyword evidence="1" id="KW-0812">Transmembrane</keyword>
<feature type="domain" description="L,D-transpeptidase scaffold" evidence="2">
    <location>
        <begin position="64"/>
        <end position="208"/>
    </location>
</feature>
<evidence type="ECO:0000256" key="1">
    <source>
        <dbReference type="SAM" id="Phobius"/>
    </source>
</evidence>
<dbReference type="PANTHER" id="PTHR41533">
    <property type="entry name" value="L,D-TRANSPEPTIDASE HI_1667-RELATED"/>
    <property type="match status" value="1"/>
</dbReference>
<dbReference type="Proteomes" id="UP000619078">
    <property type="component" value="Unassembled WGS sequence"/>
</dbReference>
<keyword evidence="1" id="KW-1133">Transmembrane helix</keyword>
<comment type="caution">
    <text evidence="3">The sequence shown here is derived from an EMBL/GenBank/DDBJ whole genome shotgun (WGS) entry which is preliminary data.</text>
</comment>
<dbReference type="InterPro" id="IPR045380">
    <property type="entry name" value="LD_TPept_scaffold_dom"/>
</dbReference>
<name>A0A926S1P4_9SPHI</name>